<evidence type="ECO:0000313" key="3">
    <source>
        <dbReference type="EMBL" id="MBB3095732.1"/>
    </source>
</evidence>
<proteinExistence type="predicted"/>
<dbReference type="InterPro" id="IPR001296">
    <property type="entry name" value="Glyco_trans_1"/>
</dbReference>
<protein>
    <submittedName>
        <fullName evidence="3">Glycosyltransferase involved in cell wall biosynthesis</fullName>
    </submittedName>
</protein>
<keyword evidence="1 3" id="KW-0808">Transferase</keyword>
<dbReference type="Proteomes" id="UP000590749">
    <property type="component" value="Unassembled WGS sequence"/>
</dbReference>
<keyword evidence="4" id="KW-1185">Reference proteome</keyword>
<dbReference type="RefSeq" id="WP_372441858.1">
    <property type="nucleotide sequence ID" value="NZ_BMPW01000004.1"/>
</dbReference>
<gene>
    <name evidence="3" type="ORF">FHR83_003402</name>
</gene>
<dbReference type="Pfam" id="PF00534">
    <property type="entry name" value="Glycos_transf_1"/>
    <property type="match status" value="1"/>
</dbReference>
<dbReference type="InterPro" id="IPR050194">
    <property type="entry name" value="Glycosyltransferase_grp1"/>
</dbReference>
<dbReference type="AlphaFoldDB" id="A0A7W5AG67"/>
<comment type="caution">
    <text evidence="3">The sequence shown here is derived from an EMBL/GenBank/DDBJ whole genome shotgun (WGS) entry which is preliminary data.</text>
</comment>
<evidence type="ECO:0000259" key="2">
    <source>
        <dbReference type="Pfam" id="PF00534"/>
    </source>
</evidence>
<evidence type="ECO:0000313" key="4">
    <source>
        <dbReference type="Proteomes" id="UP000590749"/>
    </source>
</evidence>
<dbReference type="EMBL" id="JACHXF010000006">
    <property type="protein sequence ID" value="MBB3095732.1"/>
    <property type="molecule type" value="Genomic_DNA"/>
</dbReference>
<dbReference type="PANTHER" id="PTHR45947">
    <property type="entry name" value="SULFOQUINOVOSYL TRANSFERASE SQD2"/>
    <property type="match status" value="1"/>
</dbReference>
<evidence type="ECO:0000256" key="1">
    <source>
        <dbReference type="ARBA" id="ARBA00022679"/>
    </source>
</evidence>
<feature type="domain" description="Glycosyl transferase family 1" evidence="2">
    <location>
        <begin position="11"/>
        <end position="80"/>
    </location>
</feature>
<accession>A0A7W5AG67</accession>
<sequence>MRSATTRTPWYETFGQTVQEAMASGLPVVAPAAGGPLDLVAHGRTGYLVAPHQRAGFTLAVAELTADAARRRAFGAAGREAVHGSGWAAIGDELIGHYRAALGVSPAGQVTSGSGLRPLPATTSSIHRLPLVVDVDSP</sequence>
<dbReference type="SUPFAM" id="SSF53756">
    <property type="entry name" value="UDP-Glycosyltransferase/glycogen phosphorylase"/>
    <property type="match status" value="1"/>
</dbReference>
<dbReference type="Gene3D" id="3.40.50.2000">
    <property type="entry name" value="Glycogen Phosphorylase B"/>
    <property type="match status" value="2"/>
</dbReference>
<name>A0A7W5AG67_9ACTN</name>
<dbReference type="PANTHER" id="PTHR45947:SF3">
    <property type="entry name" value="SULFOQUINOVOSYL TRANSFERASE SQD2"/>
    <property type="match status" value="1"/>
</dbReference>
<dbReference type="GO" id="GO:0016758">
    <property type="term" value="F:hexosyltransferase activity"/>
    <property type="evidence" value="ECO:0007669"/>
    <property type="project" value="TreeGrafter"/>
</dbReference>
<reference evidence="3 4" key="1">
    <citation type="submission" date="2020-08" db="EMBL/GenBank/DDBJ databases">
        <title>Genomic Encyclopedia of Type Strains, Phase III (KMG-III): the genomes of soil and plant-associated and newly described type strains.</title>
        <authorList>
            <person name="Whitman W."/>
        </authorList>
    </citation>
    <scope>NUCLEOTIDE SEQUENCE [LARGE SCALE GENOMIC DNA]</scope>
    <source>
        <strain evidence="3 4">CECT 3287</strain>
    </source>
</reference>
<organism evidence="3 4">
    <name type="scientific">Actinoplanes campanulatus</name>
    <dbReference type="NCBI Taxonomy" id="113559"/>
    <lineage>
        <taxon>Bacteria</taxon>
        <taxon>Bacillati</taxon>
        <taxon>Actinomycetota</taxon>
        <taxon>Actinomycetes</taxon>
        <taxon>Micromonosporales</taxon>
        <taxon>Micromonosporaceae</taxon>
        <taxon>Actinoplanes</taxon>
    </lineage>
</organism>